<dbReference type="Proteomes" id="UP000186019">
    <property type="component" value="Unassembled WGS sequence"/>
</dbReference>
<dbReference type="GO" id="GO:0055085">
    <property type="term" value="P:transmembrane transport"/>
    <property type="evidence" value="ECO:0007669"/>
    <property type="project" value="InterPro"/>
</dbReference>
<feature type="binding site" evidence="5">
    <location>
        <position position="229"/>
    </location>
    <ligand>
        <name>Na(+)</name>
        <dbReference type="ChEBI" id="CHEBI:29101"/>
    </ligand>
</feature>
<keyword evidence="5" id="KW-0479">Metal-binding</keyword>
<keyword evidence="7" id="KW-1185">Reference proteome</keyword>
<organism evidence="6 7">
    <name type="scientific">Roseovarius nanhaiticus</name>
    <dbReference type="NCBI Taxonomy" id="573024"/>
    <lineage>
        <taxon>Bacteria</taxon>
        <taxon>Pseudomonadati</taxon>
        <taxon>Pseudomonadota</taxon>
        <taxon>Alphaproteobacteria</taxon>
        <taxon>Rhodobacterales</taxon>
        <taxon>Roseobacteraceae</taxon>
        <taxon>Roseovarius</taxon>
    </lineage>
</organism>
<dbReference type="AlphaFoldDB" id="A0A1N7H704"/>
<evidence type="ECO:0000313" key="6">
    <source>
        <dbReference type="EMBL" id="SIS20438.1"/>
    </source>
</evidence>
<name>A0A1N7H704_9RHOB</name>
<evidence type="ECO:0000256" key="2">
    <source>
        <dbReference type="ARBA" id="ARBA00022729"/>
    </source>
</evidence>
<feature type="binding site" evidence="5">
    <location>
        <position position="228"/>
    </location>
    <ligand>
        <name>substrate</name>
    </ligand>
</feature>
<dbReference type="Gene3D" id="3.40.190.10">
    <property type="entry name" value="Periplasmic binding protein-like II"/>
    <property type="match status" value="1"/>
</dbReference>
<dbReference type="EMBL" id="FTNV01000002">
    <property type="protein sequence ID" value="SIS20438.1"/>
    <property type="molecule type" value="Genomic_DNA"/>
</dbReference>
<protein>
    <submittedName>
        <fullName evidence="6">TRAP-type mannitol/chloroaromatic compound transport system, substrate-binding protein</fullName>
    </submittedName>
</protein>
<dbReference type="PANTHER" id="PTHR33376">
    <property type="match status" value="1"/>
</dbReference>
<comment type="subcellular location">
    <subcellularLocation>
        <location evidence="1">Periplasm</location>
    </subcellularLocation>
</comment>
<evidence type="ECO:0000313" key="7">
    <source>
        <dbReference type="Proteomes" id="UP000186019"/>
    </source>
</evidence>
<feature type="binding site" evidence="4">
    <location>
        <position position="170"/>
    </location>
    <ligand>
        <name>substrate</name>
    </ligand>
</feature>
<dbReference type="GO" id="GO:0046872">
    <property type="term" value="F:metal ion binding"/>
    <property type="evidence" value="ECO:0007669"/>
    <property type="project" value="UniProtKB-KW"/>
</dbReference>
<dbReference type="PIRSF" id="PIRSF039026">
    <property type="entry name" value="SiaP"/>
    <property type="match status" value="1"/>
</dbReference>
<evidence type="ECO:0000256" key="4">
    <source>
        <dbReference type="PIRSR" id="PIRSR039026-1"/>
    </source>
</evidence>
<dbReference type="STRING" id="573024.SAMN05216208_2735"/>
<dbReference type="PANTHER" id="PTHR33376:SF5">
    <property type="entry name" value="EXTRACYTOPLASMIC SOLUTE RECEPTOR PROTEIN"/>
    <property type="match status" value="1"/>
</dbReference>
<dbReference type="Gene3D" id="3.40.190.170">
    <property type="entry name" value="Bacterial extracellular solute-binding protein, family 7"/>
    <property type="match status" value="1"/>
</dbReference>
<dbReference type="InterPro" id="IPR006311">
    <property type="entry name" value="TAT_signal"/>
</dbReference>
<feature type="binding site" evidence="5">
    <location>
        <position position="254"/>
    </location>
    <ligand>
        <name>substrate</name>
    </ligand>
</feature>
<dbReference type="Pfam" id="PF03480">
    <property type="entry name" value="DctP"/>
    <property type="match status" value="1"/>
</dbReference>
<reference evidence="6 7" key="1">
    <citation type="submission" date="2017-01" db="EMBL/GenBank/DDBJ databases">
        <authorList>
            <person name="Mah S.A."/>
            <person name="Swanson W.J."/>
            <person name="Moy G.W."/>
            <person name="Vacquier V.D."/>
        </authorList>
    </citation>
    <scope>NUCLEOTIDE SEQUENCE [LARGE SCALE GENOMIC DNA]</scope>
    <source>
        <strain evidence="6 7">DSM 29590</strain>
    </source>
</reference>
<dbReference type="InterPro" id="IPR038404">
    <property type="entry name" value="TRAP_DctP_sf"/>
</dbReference>
<dbReference type="InterPro" id="IPR018389">
    <property type="entry name" value="DctP_fam"/>
</dbReference>
<gene>
    <name evidence="6" type="ORF">SAMN05421666_2584</name>
</gene>
<accession>A0A1N7H704</accession>
<evidence type="ECO:0000256" key="3">
    <source>
        <dbReference type="ARBA" id="ARBA00022764"/>
    </source>
</evidence>
<keyword evidence="3" id="KW-0574">Periplasm</keyword>
<dbReference type="CDD" id="cd13604">
    <property type="entry name" value="PBP2_TRAP_ketoacid_lactate_like"/>
    <property type="match status" value="1"/>
</dbReference>
<dbReference type="NCBIfam" id="NF037995">
    <property type="entry name" value="TRAP_S1"/>
    <property type="match status" value="1"/>
</dbReference>
<proteinExistence type="predicted"/>
<sequence length="378" mass="41671">MRCPNRRMIRFNWEVTLMDRRSFIRAGAIGTAATALAAPAIAQGNITWRMVTTWPKNFPGLGVGAQRLADRITAASGGRLTIQVYSAGELVPPLQSLDAVIDGTAEMSHGAAYYWQNKSTALSFFTGVPYGMTTAELGAWVRFMGGQEIWDEIYDQFGVQGFLSGNTGNQTGGWFREELTGLADIQGKRFRTPGLGGRVWEKMGATVTNMAGGEIFQALQSGTLDAAEFVGPYNDLALGFHQVAKHYYLSSFVEPGLATEIVVDKAKYQELPDDLQALVRDVAQAEYEMVSSDFIANDPRALQTLINDHGVQVHQFPDDIMEAGAKGAKELIEELRADSDPLVQKTTESYIEALKLVRSRTEQIDMPYQQARKSYFDL</sequence>
<dbReference type="GO" id="GO:0042597">
    <property type="term" value="C:periplasmic space"/>
    <property type="evidence" value="ECO:0007669"/>
    <property type="project" value="UniProtKB-SubCell"/>
</dbReference>
<evidence type="ECO:0000256" key="5">
    <source>
        <dbReference type="PIRSR" id="PIRSR039026-2"/>
    </source>
</evidence>
<dbReference type="InterPro" id="IPR026289">
    <property type="entry name" value="SBP_TakP-like"/>
</dbReference>
<evidence type="ECO:0000256" key="1">
    <source>
        <dbReference type="ARBA" id="ARBA00004418"/>
    </source>
</evidence>
<dbReference type="GO" id="GO:0031317">
    <property type="term" value="C:tripartite ATP-independent periplasmic transporter complex"/>
    <property type="evidence" value="ECO:0007669"/>
    <property type="project" value="InterPro"/>
</dbReference>
<dbReference type="PROSITE" id="PS51318">
    <property type="entry name" value="TAT"/>
    <property type="match status" value="1"/>
</dbReference>
<feature type="binding site" evidence="4">
    <location>
        <position position="191"/>
    </location>
    <ligand>
        <name>substrate</name>
    </ligand>
</feature>
<keyword evidence="2" id="KW-0732">Signal</keyword>